<dbReference type="GeneID" id="108562874"/>
<dbReference type="Proteomes" id="UP000695000">
    <property type="component" value="Unplaced"/>
</dbReference>
<evidence type="ECO:0000256" key="1">
    <source>
        <dbReference type="ARBA" id="ARBA00008384"/>
    </source>
</evidence>
<evidence type="ECO:0000313" key="7">
    <source>
        <dbReference type="Proteomes" id="UP000695000"/>
    </source>
</evidence>
<dbReference type="RefSeq" id="XP_017776856.1">
    <property type="nucleotide sequence ID" value="XM_017921367.1"/>
</dbReference>
<keyword evidence="3" id="KW-0132">Cell division</keyword>
<feature type="domain" description="Ataxin-10" evidence="6">
    <location>
        <begin position="343"/>
        <end position="431"/>
    </location>
</feature>
<evidence type="ECO:0000256" key="2">
    <source>
        <dbReference type="ARBA" id="ARBA00018804"/>
    </source>
</evidence>
<protein>
    <recommendedName>
        <fullName evidence="2">Ataxin-10</fullName>
    </recommendedName>
</protein>
<organism evidence="7 8">
    <name type="scientific">Nicrophorus vespilloides</name>
    <name type="common">Boreal carrion beetle</name>
    <dbReference type="NCBI Taxonomy" id="110193"/>
    <lineage>
        <taxon>Eukaryota</taxon>
        <taxon>Metazoa</taxon>
        <taxon>Ecdysozoa</taxon>
        <taxon>Arthropoda</taxon>
        <taxon>Hexapoda</taxon>
        <taxon>Insecta</taxon>
        <taxon>Pterygota</taxon>
        <taxon>Neoptera</taxon>
        <taxon>Endopterygota</taxon>
        <taxon>Coleoptera</taxon>
        <taxon>Polyphaga</taxon>
        <taxon>Staphyliniformia</taxon>
        <taxon>Silphidae</taxon>
        <taxon>Nicrophorinae</taxon>
        <taxon>Nicrophorus</taxon>
    </lineage>
</organism>
<dbReference type="InterPro" id="IPR019156">
    <property type="entry name" value="Ataxin-10_domain"/>
</dbReference>
<evidence type="ECO:0000256" key="5">
    <source>
        <dbReference type="ARBA" id="ARBA00045173"/>
    </source>
</evidence>
<dbReference type="Gene3D" id="1.25.10.10">
    <property type="entry name" value="Leucine-rich Repeat Variant"/>
    <property type="match status" value="1"/>
</dbReference>
<keyword evidence="4" id="KW-0131">Cell cycle</keyword>
<name>A0ABM1MQK6_NICVS</name>
<evidence type="ECO:0000256" key="4">
    <source>
        <dbReference type="ARBA" id="ARBA00023306"/>
    </source>
</evidence>
<dbReference type="InterPro" id="IPR011989">
    <property type="entry name" value="ARM-like"/>
</dbReference>
<comment type="similarity">
    <text evidence="1">Belongs to the ataxin-10 family.</text>
</comment>
<dbReference type="SUPFAM" id="SSF48371">
    <property type="entry name" value="ARM repeat"/>
    <property type="match status" value="1"/>
</dbReference>
<gene>
    <name evidence="8" type="primary">LOC108562874</name>
</gene>
<dbReference type="PANTHER" id="PTHR13255">
    <property type="entry name" value="ATAXIN-10"/>
    <property type="match status" value="1"/>
</dbReference>
<dbReference type="InterPro" id="IPR016024">
    <property type="entry name" value="ARM-type_fold"/>
</dbReference>
<comment type="function">
    <text evidence="5">May play a role in the regulation of cytokinesis. May play a role in signaling by stimulating protein glycosylation. Induces neuritogenesis by activating the Ras-MAP kinase pathway and is necessary for the survival of cerebellar neurons. Does not appear to play a major role in ciliogenesis.</text>
</comment>
<evidence type="ECO:0000256" key="3">
    <source>
        <dbReference type="ARBA" id="ARBA00022618"/>
    </source>
</evidence>
<reference evidence="8" key="1">
    <citation type="submission" date="2025-08" db="UniProtKB">
        <authorList>
            <consortium name="RefSeq"/>
        </authorList>
    </citation>
    <scope>IDENTIFICATION</scope>
    <source>
        <tissue evidence="8">Whole Larva</tissue>
    </source>
</reference>
<evidence type="ECO:0000313" key="8">
    <source>
        <dbReference type="RefSeq" id="XP_017776856.1"/>
    </source>
</evidence>
<dbReference type="InterPro" id="IPR051374">
    <property type="entry name" value="Ataxin-10/CTR86_families"/>
</dbReference>
<sequence length="445" mass="50924">MHNSNNMALNVVIDHYNNTKDRSKLVFDLTESYCIKNITRHVLPLNITVGEVNNIGKLLQELCQEENLDWTAIQLLLKCLRNGSILNKHIQNCVVDNESIVKNMQQLLQAQQKLQTDCLKALVIFMLNVTVDNGYSGKKIWLVFKNDLMDLLAKDLCVSFTLAVIYNVLARNKQIEPSLELINEVLRLMEIGFDSEYILFLLEQFITYMHKYHRALRPEYRQTVLLVLKYLIPKEDLEVPKEYVLLLVDDFKKKSDCILKTVTEYLDQIEPAEVAHLLDVLVSLSCIEKYLSYIHNDRSFLINCAFLLKSMHLAGKNGQNKFTAISKLSDEAKADNNHPAFGFKASVIRILGNLAWKSRSNQDELRELECIPLLLDCCNIDERNPFIMQMVIFAIRNLCEKNELNQALINAMNKKGTVDSATLNKLGITLDDGSNPIRIAPFNSA</sequence>
<dbReference type="PANTHER" id="PTHR13255:SF0">
    <property type="entry name" value="ATAXIN-10"/>
    <property type="match status" value="1"/>
</dbReference>
<evidence type="ECO:0000259" key="6">
    <source>
        <dbReference type="Pfam" id="PF09759"/>
    </source>
</evidence>
<keyword evidence="7" id="KW-1185">Reference proteome</keyword>
<dbReference type="Pfam" id="PF09759">
    <property type="entry name" value="Atx10homo_assoc"/>
    <property type="match status" value="1"/>
</dbReference>
<accession>A0ABM1MQK6</accession>
<proteinExistence type="inferred from homology"/>